<dbReference type="Proteomes" id="UP001597383">
    <property type="component" value="Unassembled WGS sequence"/>
</dbReference>
<name>A0ABW4VU31_9BACI</name>
<sequence>MSKQVPKTSFSLMVQVYRNIFPVVDRELDYWTKRAENIPNEELRNQALSSIASKRFHCQGGAVFSLLAGSKQKEAVTFIVAYQTISDYLDNLCDRSTSLDPADFRLLHRSMIDALSPTNITTNYYAYREEQDDGGYLVDLVKTCQTILQQTKCYPIISEYLLKLEGMYGDLQVHKHVQVEERIPRLTKWFEENKYQTPTLNWYEFSAAAGSTLGIYCITSYALGEKITLEIVERVFRGYFPYMHGLHILLDYYIDQKEDREEGDLNFCFYYPSKEKMKERFHFFIKQTEKHIRDLPHHDFHSMIHHGLVGLYLGDPKVSQLESGLDVSKELLKDSGMKAKFFYWNTKIYYRLKNNKPG</sequence>
<organism evidence="1 2">
    <name type="scientific">Ornithinibacillus salinisoli</name>
    <dbReference type="NCBI Taxonomy" id="1848459"/>
    <lineage>
        <taxon>Bacteria</taxon>
        <taxon>Bacillati</taxon>
        <taxon>Bacillota</taxon>
        <taxon>Bacilli</taxon>
        <taxon>Bacillales</taxon>
        <taxon>Bacillaceae</taxon>
        <taxon>Ornithinibacillus</taxon>
    </lineage>
</organism>
<accession>A0ABW4VU31</accession>
<keyword evidence="2" id="KW-1185">Reference proteome</keyword>
<dbReference type="EMBL" id="JBHUHQ010000004">
    <property type="protein sequence ID" value="MFD2043217.1"/>
    <property type="molecule type" value="Genomic_DNA"/>
</dbReference>
<proteinExistence type="predicted"/>
<reference evidence="2" key="1">
    <citation type="journal article" date="2019" name="Int. J. Syst. Evol. Microbiol.">
        <title>The Global Catalogue of Microorganisms (GCM) 10K type strain sequencing project: providing services to taxonomists for standard genome sequencing and annotation.</title>
        <authorList>
            <consortium name="The Broad Institute Genomics Platform"/>
            <consortium name="The Broad Institute Genome Sequencing Center for Infectious Disease"/>
            <person name="Wu L."/>
            <person name="Ma J."/>
        </authorList>
    </citation>
    <scope>NUCLEOTIDE SEQUENCE [LARGE SCALE GENOMIC DNA]</scope>
    <source>
        <strain evidence="2">R28</strain>
    </source>
</reference>
<dbReference type="Pfam" id="PF10776">
    <property type="entry name" value="DUF2600"/>
    <property type="match status" value="1"/>
</dbReference>
<protein>
    <submittedName>
        <fullName evidence="1">Tetraprenyl-beta-curcumene synthase family protein</fullName>
    </submittedName>
</protein>
<dbReference type="InterPro" id="IPR019712">
    <property type="entry name" value="YtpB-like"/>
</dbReference>
<evidence type="ECO:0000313" key="1">
    <source>
        <dbReference type="EMBL" id="MFD2043217.1"/>
    </source>
</evidence>
<dbReference type="RefSeq" id="WP_377554960.1">
    <property type="nucleotide sequence ID" value="NZ_JBHUHQ010000004.1"/>
</dbReference>
<evidence type="ECO:0000313" key="2">
    <source>
        <dbReference type="Proteomes" id="UP001597383"/>
    </source>
</evidence>
<gene>
    <name evidence="1" type="ORF">ACFSJF_02820</name>
</gene>
<comment type="caution">
    <text evidence="1">The sequence shown here is derived from an EMBL/GenBank/DDBJ whole genome shotgun (WGS) entry which is preliminary data.</text>
</comment>